<gene>
    <name evidence="1" type="ordered locus">MTR_5g069140</name>
</gene>
<name>G7KDZ4_MEDTR</name>
<dbReference type="AlphaFoldDB" id="G7KDZ4"/>
<accession>G7KDZ4</accession>
<reference evidence="2" key="3">
    <citation type="submission" date="2015-04" db="UniProtKB">
        <authorList>
            <consortium name="EnsemblPlants"/>
        </authorList>
    </citation>
    <scope>IDENTIFICATION</scope>
    <source>
        <strain evidence="2">cv. Jemalong A17</strain>
    </source>
</reference>
<organism evidence="1 3">
    <name type="scientific">Medicago truncatula</name>
    <name type="common">Barrel medic</name>
    <name type="synonym">Medicago tribuloides</name>
    <dbReference type="NCBI Taxonomy" id="3880"/>
    <lineage>
        <taxon>Eukaryota</taxon>
        <taxon>Viridiplantae</taxon>
        <taxon>Streptophyta</taxon>
        <taxon>Embryophyta</taxon>
        <taxon>Tracheophyta</taxon>
        <taxon>Spermatophyta</taxon>
        <taxon>Magnoliopsida</taxon>
        <taxon>eudicotyledons</taxon>
        <taxon>Gunneridae</taxon>
        <taxon>Pentapetalae</taxon>
        <taxon>rosids</taxon>
        <taxon>fabids</taxon>
        <taxon>Fabales</taxon>
        <taxon>Fabaceae</taxon>
        <taxon>Papilionoideae</taxon>
        <taxon>50 kb inversion clade</taxon>
        <taxon>NPAAA clade</taxon>
        <taxon>Hologalegina</taxon>
        <taxon>IRL clade</taxon>
        <taxon>Trifolieae</taxon>
        <taxon>Medicago</taxon>
    </lineage>
</organism>
<evidence type="ECO:0000313" key="2">
    <source>
        <dbReference type="EnsemblPlants" id="AES98485"/>
    </source>
</evidence>
<evidence type="ECO:0000313" key="3">
    <source>
        <dbReference type="Proteomes" id="UP000002051"/>
    </source>
</evidence>
<dbReference type="EMBL" id="CM001221">
    <property type="protein sequence ID" value="AES98485.1"/>
    <property type="molecule type" value="Genomic_DNA"/>
</dbReference>
<protein>
    <submittedName>
        <fullName evidence="1 2">Uncharacterized protein</fullName>
    </submittedName>
</protein>
<dbReference type="Proteomes" id="UP000002051">
    <property type="component" value="Chromosome 5"/>
</dbReference>
<proteinExistence type="predicted"/>
<reference evidence="1 3" key="2">
    <citation type="journal article" date="2014" name="BMC Genomics">
        <title>An improved genome release (version Mt4.0) for the model legume Medicago truncatula.</title>
        <authorList>
            <person name="Tang H."/>
            <person name="Krishnakumar V."/>
            <person name="Bidwell S."/>
            <person name="Rosen B."/>
            <person name="Chan A."/>
            <person name="Zhou S."/>
            <person name="Gentzbittel L."/>
            <person name="Childs K.L."/>
            <person name="Yandell M."/>
            <person name="Gundlach H."/>
            <person name="Mayer K.F."/>
            <person name="Schwartz D.C."/>
            <person name="Town C.D."/>
        </authorList>
    </citation>
    <scope>GENOME REANNOTATION</scope>
    <source>
        <strain evidence="2 3">cv. Jemalong A17</strain>
    </source>
</reference>
<reference evidence="1 3" key="1">
    <citation type="journal article" date="2011" name="Nature">
        <title>The Medicago genome provides insight into the evolution of rhizobial symbioses.</title>
        <authorList>
            <person name="Young N.D."/>
            <person name="Debelle F."/>
            <person name="Oldroyd G.E."/>
            <person name="Geurts R."/>
            <person name="Cannon S.B."/>
            <person name="Udvardi M.K."/>
            <person name="Benedito V.A."/>
            <person name="Mayer K.F."/>
            <person name="Gouzy J."/>
            <person name="Schoof H."/>
            <person name="Van de Peer Y."/>
            <person name="Proost S."/>
            <person name="Cook D.R."/>
            <person name="Meyers B.C."/>
            <person name="Spannagl M."/>
            <person name="Cheung F."/>
            <person name="De Mita S."/>
            <person name="Krishnakumar V."/>
            <person name="Gundlach H."/>
            <person name="Zhou S."/>
            <person name="Mudge J."/>
            <person name="Bharti A.K."/>
            <person name="Murray J.D."/>
            <person name="Naoumkina M.A."/>
            <person name="Rosen B."/>
            <person name="Silverstein K.A."/>
            <person name="Tang H."/>
            <person name="Rombauts S."/>
            <person name="Zhao P.X."/>
            <person name="Zhou P."/>
            <person name="Barbe V."/>
            <person name="Bardou P."/>
            <person name="Bechner M."/>
            <person name="Bellec A."/>
            <person name="Berger A."/>
            <person name="Berges H."/>
            <person name="Bidwell S."/>
            <person name="Bisseling T."/>
            <person name="Choisne N."/>
            <person name="Couloux A."/>
            <person name="Denny R."/>
            <person name="Deshpande S."/>
            <person name="Dai X."/>
            <person name="Doyle J.J."/>
            <person name="Dudez A.M."/>
            <person name="Farmer A.D."/>
            <person name="Fouteau S."/>
            <person name="Franken C."/>
            <person name="Gibelin C."/>
            <person name="Gish J."/>
            <person name="Goldstein S."/>
            <person name="Gonzalez A.J."/>
            <person name="Green P.J."/>
            <person name="Hallab A."/>
            <person name="Hartog M."/>
            <person name="Hua A."/>
            <person name="Humphray S.J."/>
            <person name="Jeong D.H."/>
            <person name="Jing Y."/>
            <person name="Jocker A."/>
            <person name="Kenton S.M."/>
            <person name="Kim D.J."/>
            <person name="Klee K."/>
            <person name="Lai H."/>
            <person name="Lang C."/>
            <person name="Lin S."/>
            <person name="Macmil S.L."/>
            <person name="Magdelenat G."/>
            <person name="Matthews L."/>
            <person name="McCorrison J."/>
            <person name="Monaghan E.L."/>
            <person name="Mun J.H."/>
            <person name="Najar F.Z."/>
            <person name="Nicholson C."/>
            <person name="Noirot C."/>
            <person name="O'Bleness M."/>
            <person name="Paule C.R."/>
            <person name="Poulain J."/>
            <person name="Prion F."/>
            <person name="Qin B."/>
            <person name="Qu C."/>
            <person name="Retzel E.F."/>
            <person name="Riddle C."/>
            <person name="Sallet E."/>
            <person name="Samain S."/>
            <person name="Samson N."/>
            <person name="Sanders I."/>
            <person name="Saurat O."/>
            <person name="Scarpelli C."/>
            <person name="Schiex T."/>
            <person name="Segurens B."/>
            <person name="Severin A.J."/>
            <person name="Sherrier D.J."/>
            <person name="Shi R."/>
            <person name="Sims S."/>
            <person name="Singer S.R."/>
            <person name="Sinharoy S."/>
            <person name="Sterck L."/>
            <person name="Viollet A."/>
            <person name="Wang B.B."/>
            <person name="Wang K."/>
            <person name="Wang M."/>
            <person name="Wang X."/>
            <person name="Warfsmann J."/>
            <person name="Weissenbach J."/>
            <person name="White D.D."/>
            <person name="White J.D."/>
            <person name="Wiley G.B."/>
            <person name="Wincker P."/>
            <person name="Xing Y."/>
            <person name="Yang L."/>
            <person name="Yao Z."/>
            <person name="Ying F."/>
            <person name="Zhai J."/>
            <person name="Zhou L."/>
            <person name="Zuber A."/>
            <person name="Denarie J."/>
            <person name="Dixon R.A."/>
            <person name="May G.D."/>
            <person name="Schwartz D.C."/>
            <person name="Rogers J."/>
            <person name="Quetier F."/>
            <person name="Town C.D."/>
            <person name="Roe B.A."/>
        </authorList>
    </citation>
    <scope>NUCLEOTIDE SEQUENCE [LARGE SCALE GENOMIC DNA]</scope>
    <source>
        <strain evidence="1">A17</strain>
        <strain evidence="2 3">cv. Jemalong A17</strain>
    </source>
</reference>
<dbReference type="HOGENOM" id="CLU_2982093_0_0_1"/>
<sequence>MADKDFEFYEEVIPRILFSIGIRNEKVGSILGMVIGDPLQHSIMHGSMICSLPQLFGR</sequence>
<dbReference type="PaxDb" id="3880-AES98485"/>
<evidence type="ECO:0000313" key="1">
    <source>
        <dbReference type="EMBL" id="AES98485.1"/>
    </source>
</evidence>
<keyword evidence="3" id="KW-1185">Reference proteome</keyword>
<dbReference type="EnsemblPlants" id="AES98485">
    <property type="protein sequence ID" value="AES98485"/>
    <property type="gene ID" value="MTR_5g069140"/>
</dbReference>